<dbReference type="Pfam" id="PF01370">
    <property type="entry name" value="Epimerase"/>
    <property type="match status" value="1"/>
</dbReference>
<dbReference type="PANTHER" id="PTHR43245">
    <property type="entry name" value="BIFUNCTIONAL POLYMYXIN RESISTANCE PROTEIN ARNA"/>
    <property type="match status" value="1"/>
</dbReference>
<dbReference type="PANTHER" id="PTHR43245:SF23">
    <property type="entry name" value="NAD(P)-BINDING DOMAIN-CONTAINING PROTEIN"/>
    <property type="match status" value="1"/>
</dbReference>
<dbReference type="InterPro" id="IPR036291">
    <property type="entry name" value="NAD(P)-bd_dom_sf"/>
</dbReference>
<feature type="domain" description="NAD-dependent epimerase/dehydratase" evidence="1">
    <location>
        <begin position="3"/>
        <end position="240"/>
    </location>
</feature>
<dbReference type="InterPro" id="IPR050177">
    <property type="entry name" value="Lipid_A_modif_metabolic_enz"/>
</dbReference>
<dbReference type="Gene3D" id="3.40.50.720">
    <property type="entry name" value="NAD(P)-binding Rossmann-like Domain"/>
    <property type="match status" value="1"/>
</dbReference>
<reference evidence="2 3" key="1">
    <citation type="submission" date="2020-08" db="EMBL/GenBank/DDBJ databases">
        <authorList>
            <person name="Liu G."/>
            <person name="Sun C."/>
        </authorList>
    </citation>
    <scope>NUCLEOTIDE SEQUENCE [LARGE SCALE GENOMIC DNA]</scope>
    <source>
        <strain evidence="2 3">OT19</strain>
    </source>
</reference>
<organism evidence="2 3">
    <name type="scientific">Croceicoccus marinus</name>
    <dbReference type="NCBI Taxonomy" id="450378"/>
    <lineage>
        <taxon>Bacteria</taxon>
        <taxon>Pseudomonadati</taxon>
        <taxon>Pseudomonadota</taxon>
        <taxon>Alphaproteobacteria</taxon>
        <taxon>Sphingomonadales</taxon>
        <taxon>Erythrobacteraceae</taxon>
        <taxon>Croceicoccus</taxon>
    </lineage>
</organism>
<protein>
    <submittedName>
        <fullName evidence="2">NAD-dependent epimerase/dehydratase</fullName>
    </submittedName>
</protein>
<dbReference type="AlphaFoldDB" id="A0A7G6VVW8"/>
<dbReference type="CDD" id="cd08946">
    <property type="entry name" value="SDR_e"/>
    <property type="match status" value="1"/>
</dbReference>
<evidence type="ECO:0000259" key="1">
    <source>
        <dbReference type="Pfam" id="PF01370"/>
    </source>
</evidence>
<evidence type="ECO:0000313" key="2">
    <source>
        <dbReference type="EMBL" id="QNE05883.1"/>
    </source>
</evidence>
<accession>A0A7G6VVW8</accession>
<dbReference type="EMBL" id="CP060052">
    <property type="protein sequence ID" value="QNE05883.1"/>
    <property type="molecule type" value="Genomic_DNA"/>
</dbReference>
<gene>
    <name evidence="2" type="ORF">H4O24_04250</name>
</gene>
<name>A0A7G6VVW8_9SPHN</name>
<evidence type="ECO:0000313" key="3">
    <source>
        <dbReference type="Proteomes" id="UP000515297"/>
    </source>
</evidence>
<dbReference type="Proteomes" id="UP000515297">
    <property type="component" value="Chromosome"/>
</dbReference>
<proteinExistence type="predicted"/>
<sequence>MKILVTGHAGYIGSVLVPMLLDRGHDLAGLDSELFAACDFGAPPAAIPSLGQDIRDFIAAPDAVERLAGFDAVIHLAGLSNDALGDYRPDLADTINCTASIVLARMAKLAGVSRFLFGSSCSAYGDTRGRLVGEGEQLRPITPHAVASMEVEQALMPLADRGFSPVCLRGATAYGPSPRLRFDLVVNSLVAWAFTRRTVRLKSEGSAWRPLVHVEDLAAAFVAAAEAPPGMIHRGVFNVGRTEENFRVRDIARLVRDMMPGTLIAHAEDAARDPRSYRVRCDHVRRVLPGWHPRWTCREGIAQLLDLYAAQGLAGTEFDGPRYDRMAHLRHRVATGTADRDFYPVERKIAA</sequence>
<dbReference type="SUPFAM" id="SSF51735">
    <property type="entry name" value="NAD(P)-binding Rossmann-fold domains"/>
    <property type="match status" value="1"/>
</dbReference>
<dbReference type="InterPro" id="IPR001509">
    <property type="entry name" value="Epimerase_deHydtase"/>
</dbReference>
<dbReference type="RefSeq" id="WP_185884933.1">
    <property type="nucleotide sequence ID" value="NZ_CP060052.1"/>
</dbReference>